<dbReference type="InterPro" id="IPR050708">
    <property type="entry name" value="T6SS_VgrG/RHS"/>
</dbReference>
<dbReference type="RefSeq" id="WP_250084482.1">
    <property type="nucleotide sequence ID" value="NZ_JAMJPJ010000069.1"/>
</dbReference>
<evidence type="ECO:0000256" key="1">
    <source>
        <dbReference type="SAM" id="MobiDB-lite"/>
    </source>
</evidence>
<dbReference type="InterPro" id="IPR006530">
    <property type="entry name" value="YD"/>
</dbReference>
<accession>A0ABT0SVE1</accession>
<keyword evidence="4" id="KW-1185">Reference proteome</keyword>
<dbReference type="Pfam" id="PF20148">
    <property type="entry name" value="DUF6531"/>
    <property type="match status" value="1"/>
</dbReference>
<name>A0ABT0SVE1_9GAMM</name>
<dbReference type="NCBIfam" id="TIGR01643">
    <property type="entry name" value="YD_repeat_2x"/>
    <property type="match status" value="2"/>
</dbReference>
<dbReference type="InterPro" id="IPR045351">
    <property type="entry name" value="DUF6531"/>
</dbReference>
<protein>
    <submittedName>
        <fullName evidence="3">YD repeat-containing protein</fullName>
    </submittedName>
</protein>
<sequence>MNPLLGAKLLPAETDFALPAPRPFVFSRGYLSSNEQIGALGQGWSLPGESLAITLNDDACIVHDAQGRQITFGALAPGQARFSPTEQLWIRRGGSASVSASEHDSAPSDDSRWQALDETLRSDPERIVLSDASGLYYVFASPASAHPADAATTTGAPSGDSSRDTAARWPLIEERDRNGYTTQYRWEGGQLVRVIDSAQRHYQLVYDSLLPAMQGDTGQRLTGVKLVKTHDGELADEWLVRYSYSPVGDLIAVRHRHGEVVREFEWQDHMLTAHRVPGGMEAHYTWDRHAPDGRVVGQQEAGGLARSYTYHVDHTRVTDSLGREERYHFVGSGPGRRWTAHTRADGSRIEFRYDRAGRKIATVDPLGHETLIERDDHGQIIAQTGPDGTRWAIERDALGQPVSIEGPENQRWQIT</sequence>
<feature type="domain" description="DUF6531" evidence="2">
    <location>
        <begin position="2"/>
        <end position="72"/>
    </location>
</feature>
<dbReference type="EMBL" id="JAMJPJ010000069">
    <property type="protein sequence ID" value="MCL7931757.1"/>
    <property type="molecule type" value="Genomic_DNA"/>
</dbReference>
<dbReference type="PANTHER" id="PTHR32305:SF15">
    <property type="entry name" value="PROTEIN RHSA-RELATED"/>
    <property type="match status" value="1"/>
</dbReference>
<feature type="compositionally biased region" description="Basic and acidic residues" evidence="1">
    <location>
        <begin position="101"/>
        <end position="112"/>
    </location>
</feature>
<evidence type="ECO:0000313" key="4">
    <source>
        <dbReference type="Proteomes" id="UP001165308"/>
    </source>
</evidence>
<reference evidence="3" key="1">
    <citation type="submission" date="2022-05" db="EMBL/GenBank/DDBJ databases">
        <title>Halomonas geminus sp. nov. and Halomonas llamarensis sp. nov. isolated from high-altitude salars of the Atacama Desert.</title>
        <authorList>
            <person name="Hintersatz C."/>
            <person name="Rojas L.A."/>
            <person name="Wei T.-S."/>
            <person name="Kutschke S."/>
            <person name="Lehmann F."/>
            <person name="Jain R."/>
            <person name="Pollmann K."/>
        </authorList>
    </citation>
    <scope>NUCLEOTIDE SEQUENCE</scope>
    <source>
        <strain evidence="3">ATCHA</strain>
    </source>
</reference>
<gene>
    <name evidence="3" type="ORF">M8006_17550</name>
</gene>
<feature type="non-terminal residue" evidence="3">
    <location>
        <position position="415"/>
    </location>
</feature>
<dbReference type="Proteomes" id="UP001165308">
    <property type="component" value="Unassembled WGS sequence"/>
</dbReference>
<evidence type="ECO:0000313" key="3">
    <source>
        <dbReference type="EMBL" id="MCL7931757.1"/>
    </source>
</evidence>
<feature type="region of interest" description="Disordered" evidence="1">
    <location>
        <begin position="93"/>
        <end position="112"/>
    </location>
</feature>
<feature type="region of interest" description="Disordered" evidence="1">
    <location>
        <begin position="147"/>
        <end position="167"/>
    </location>
</feature>
<dbReference type="Gene3D" id="2.180.10.10">
    <property type="entry name" value="RHS repeat-associated core"/>
    <property type="match status" value="1"/>
</dbReference>
<comment type="caution">
    <text evidence="3">The sequence shown here is derived from an EMBL/GenBank/DDBJ whole genome shotgun (WGS) entry which is preliminary data.</text>
</comment>
<dbReference type="PANTHER" id="PTHR32305">
    <property type="match status" value="1"/>
</dbReference>
<evidence type="ECO:0000259" key="2">
    <source>
        <dbReference type="Pfam" id="PF20148"/>
    </source>
</evidence>
<organism evidence="3 4">
    <name type="scientific">Halomonas llamarensis</name>
    <dbReference type="NCBI Taxonomy" id="2945104"/>
    <lineage>
        <taxon>Bacteria</taxon>
        <taxon>Pseudomonadati</taxon>
        <taxon>Pseudomonadota</taxon>
        <taxon>Gammaproteobacteria</taxon>
        <taxon>Oceanospirillales</taxon>
        <taxon>Halomonadaceae</taxon>
        <taxon>Halomonas</taxon>
    </lineage>
</organism>
<proteinExistence type="predicted"/>